<comment type="caution">
    <text evidence="5">The sequence shown here is derived from an EMBL/GenBank/DDBJ whole genome shotgun (WGS) entry which is preliminary data.</text>
</comment>
<proteinExistence type="predicted"/>
<dbReference type="SUPFAM" id="SSF46689">
    <property type="entry name" value="Homeodomain-like"/>
    <property type="match status" value="1"/>
</dbReference>
<evidence type="ECO:0000313" key="5">
    <source>
        <dbReference type="EMBL" id="NYA72510.1"/>
    </source>
</evidence>
<dbReference type="Pfam" id="PF12833">
    <property type="entry name" value="HTH_18"/>
    <property type="match status" value="1"/>
</dbReference>
<feature type="domain" description="HTH araC/xylS-type" evidence="4">
    <location>
        <begin position="156"/>
        <end position="258"/>
    </location>
</feature>
<dbReference type="AlphaFoldDB" id="A0A7Y9C6V3"/>
<keyword evidence="1" id="KW-0805">Transcription regulation</keyword>
<keyword evidence="3" id="KW-0804">Transcription</keyword>
<dbReference type="Pfam" id="PF20240">
    <property type="entry name" value="DUF6597"/>
    <property type="match status" value="1"/>
</dbReference>
<sequence>MNYQQYQPSERLSPFVKYLWTLESSSDDAPHSRERVFPDGCIELLFHYGDLFTKFDENGTQILQPRNFIHGQIRNFIELEATGKVGMLSVRFLAAGLHPFVDFDVDTITSKILSVSEAWPDGASLEQKIADCTDNSQRIAIVEEFLVSKLDLEKYDKTVADCVQTISDAGGNISIETLGEKFHVSPRHLERRFLKAVGLSQKVFSRIVRFNQALSLIEQKDFSTFSNVAYDGGFYDQAHFIRDFKDLTGLNPKQYFSENLEMVKFFNLG</sequence>
<dbReference type="RefSeq" id="WP_176007311.1">
    <property type="nucleotide sequence ID" value="NZ_JABWMI010000020.1"/>
</dbReference>
<accession>A0A7Y9C6V3</accession>
<dbReference type="SMART" id="SM00342">
    <property type="entry name" value="HTH_ARAC"/>
    <property type="match status" value="1"/>
</dbReference>
<dbReference type="InterPro" id="IPR018060">
    <property type="entry name" value="HTH_AraC"/>
</dbReference>
<dbReference type="Proteomes" id="UP000535020">
    <property type="component" value="Unassembled WGS sequence"/>
</dbReference>
<dbReference type="PANTHER" id="PTHR46796">
    <property type="entry name" value="HTH-TYPE TRANSCRIPTIONAL ACTIVATOR RHAS-RELATED"/>
    <property type="match status" value="1"/>
</dbReference>
<name>A0A7Y9C6V3_9FLAO</name>
<keyword evidence="6" id="KW-1185">Reference proteome</keyword>
<dbReference type="GO" id="GO:0043565">
    <property type="term" value="F:sequence-specific DNA binding"/>
    <property type="evidence" value="ECO:0007669"/>
    <property type="project" value="InterPro"/>
</dbReference>
<dbReference type="PROSITE" id="PS01124">
    <property type="entry name" value="HTH_ARAC_FAMILY_2"/>
    <property type="match status" value="1"/>
</dbReference>
<evidence type="ECO:0000256" key="1">
    <source>
        <dbReference type="ARBA" id="ARBA00023015"/>
    </source>
</evidence>
<protein>
    <submittedName>
        <fullName evidence="5">Helix-turn-helix transcriptional regulator</fullName>
    </submittedName>
</protein>
<organism evidence="5 6">
    <name type="scientific">Flavobacterium agri</name>
    <dbReference type="NCBI Taxonomy" id="2743471"/>
    <lineage>
        <taxon>Bacteria</taxon>
        <taxon>Pseudomonadati</taxon>
        <taxon>Bacteroidota</taxon>
        <taxon>Flavobacteriia</taxon>
        <taxon>Flavobacteriales</taxon>
        <taxon>Flavobacteriaceae</taxon>
        <taxon>Flavobacterium</taxon>
    </lineage>
</organism>
<dbReference type="InterPro" id="IPR046532">
    <property type="entry name" value="DUF6597"/>
</dbReference>
<evidence type="ECO:0000256" key="2">
    <source>
        <dbReference type="ARBA" id="ARBA00023125"/>
    </source>
</evidence>
<evidence type="ECO:0000256" key="3">
    <source>
        <dbReference type="ARBA" id="ARBA00023163"/>
    </source>
</evidence>
<gene>
    <name evidence="5" type="ORF">HZF10_16385</name>
</gene>
<dbReference type="InterPro" id="IPR009057">
    <property type="entry name" value="Homeodomain-like_sf"/>
</dbReference>
<dbReference type="PANTHER" id="PTHR46796:SF13">
    <property type="entry name" value="HTH-TYPE TRANSCRIPTIONAL ACTIVATOR RHAS"/>
    <property type="match status" value="1"/>
</dbReference>
<dbReference type="Gene3D" id="1.10.10.60">
    <property type="entry name" value="Homeodomain-like"/>
    <property type="match status" value="1"/>
</dbReference>
<dbReference type="EMBL" id="JACBJI010000008">
    <property type="protein sequence ID" value="NYA72510.1"/>
    <property type="molecule type" value="Genomic_DNA"/>
</dbReference>
<dbReference type="InterPro" id="IPR050204">
    <property type="entry name" value="AraC_XylS_family_regulators"/>
</dbReference>
<evidence type="ECO:0000259" key="4">
    <source>
        <dbReference type="PROSITE" id="PS01124"/>
    </source>
</evidence>
<reference evidence="5 6" key="1">
    <citation type="submission" date="2020-07" db="EMBL/GenBank/DDBJ databases">
        <authorList>
            <person name="Sun Q."/>
        </authorList>
    </citation>
    <scope>NUCLEOTIDE SEQUENCE [LARGE SCALE GENOMIC DNA]</scope>
    <source>
        <strain evidence="5 6">MAH-1</strain>
    </source>
</reference>
<evidence type="ECO:0000313" key="6">
    <source>
        <dbReference type="Proteomes" id="UP000535020"/>
    </source>
</evidence>
<dbReference type="GO" id="GO:0003700">
    <property type="term" value="F:DNA-binding transcription factor activity"/>
    <property type="evidence" value="ECO:0007669"/>
    <property type="project" value="InterPro"/>
</dbReference>
<keyword evidence="2" id="KW-0238">DNA-binding</keyword>